<organism evidence="2 3">
    <name type="scientific">Hephaestia caeni</name>
    <dbReference type="NCBI Taxonomy" id="645617"/>
    <lineage>
        <taxon>Bacteria</taxon>
        <taxon>Pseudomonadati</taxon>
        <taxon>Pseudomonadota</taxon>
        <taxon>Alphaproteobacteria</taxon>
        <taxon>Sphingomonadales</taxon>
        <taxon>Sphingomonadaceae</taxon>
        <taxon>Hephaestia</taxon>
    </lineage>
</organism>
<dbReference type="RefSeq" id="WP_119036941.1">
    <property type="nucleotide sequence ID" value="NZ_QXDC01000004.1"/>
</dbReference>
<dbReference type="AlphaFoldDB" id="A0A397NSG9"/>
<keyword evidence="1" id="KW-0472">Membrane</keyword>
<evidence type="ECO:0000313" key="3">
    <source>
        <dbReference type="Proteomes" id="UP000266568"/>
    </source>
</evidence>
<proteinExistence type="predicted"/>
<feature type="transmembrane region" description="Helical" evidence="1">
    <location>
        <begin position="21"/>
        <end position="42"/>
    </location>
</feature>
<evidence type="ECO:0000313" key="2">
    <source>
        <dbReference type="EMBL" id="RIA37665.1"/>
    </source>
</evidence>
<dbReference type="EMBL" id="QXDC01000004">
    <property type="protein sequence ID" value="RIA37665.1"/>
    <property type="molecule type" value="Genomic_DNA"/>
</dbReference>
<dbReference type="Proteomes" id="UP000266568">
    <property type="component" value="Unassembled WGS sequence"/>
</dbReference>
<protein>
    <submittedName>
        <fullName evidence="2">Uncharacterized protein</fullName>
    </submittedName>
</protein>
<dbReference type="OrthoDB" id="7572314at2"/>
<reference evidence="2 3" key="1">
    <citation type="submission" date="2018-08" db="EMBL/GenBank/DDBJ databases">
        <title>Genomic Encyclopedia of Type Strains, Phase IV (KMG-IV): sequencing the most valuable type-strain genomes for metagenomic binning, comparative biology and taxonomic classification.</title>
        <authorList>
            <person name="Goeker M."/>
        </authorList>
    </citation>
    <scope>NUCLEOTIDE SEQUENCE [LARGE SCALE GENOMIC DNA]</scope>
    <source>
        <strain evidence="2 3">DSM 25527</strain>
    </source>
</reference>
<accession>A0A397NSG9</accession>
<name>A0A397NSG9_9SPHN</name>
<comment type="caution">
    <text evidence="2">The sequence shown here is derived from an EMBL/GenBank/DDBJ whole genome shotgun (WGS) entry which is preliminary data.</text>
</comment>
<keyword evidence="3" id="KW-1185">Reference proteome</keyword>
<evidence type="ECO:0000256" key="1">
    <source>
        <dbReference type="SAM" id="Phobius"/>
    </source>
</evidence>
<sequence>MTAPDLRDPAQRRAYRRELMGVARTERYWGIFLAMIGIALLWMRRSGWATVPEWLAPVAIGLGIVLMLIGIIHRMRHHRRRMRGE</sequence>
<feature type="transmembrane region" description="Helical" evidence="1">
    <location>
        <begin position="54"/>
        <end position="73"/>
    </location>
</feature>
<gene>
    <name evidence="2" type="ORF">DFR49_3552</name>
</gene>
<keyword evidence="1" id="KW-0812">Transmembrane</keyword>
<keyword evidence="1" id="KW-1133">Transmembrane helix</keyword>